<evidence type="ECO:0000256" key="1">
    <source>
        <dbReference type="ARBA" id="ARBA00004167"/>
    </source>
</evidence>
<keyword evidence="9" id="KW-1185">Reference proteome</keyword>
<feature type="signal peptide" evidence="7">
    <location>
        <begin position="1"/>
        <end position="18"/>
    </location>
</feature>
<dbReference type="Proteomes" id="UP001321760">
    <property type="component" value="Unassembled WGS sequence"/>
</dbReference>
<feature type="compositionally biased region" description="Low complexity" evidence="5">
    <location>
        <begin position="144"/>
        <end position="158"/>
    </location>
</feature>
<evidence type="ECO:0008006" key="10">
    <source>
        <dbReference type="Google" id="ProtNLM"/>
    </source>
</evidence>
<comment type="subcellular location">
    <subcellularLocation>
        <location evidence="1">Membrane</location>
        <topology evidence="1">Single-pass membrane protein</topology>
    </subcellularLocation>
</comment>
<feature type="chain" id="PRO_5043642381" description="Mid2 domain-containing protein" evidence="7">
    <location>
        <begin position="19"/>
        <end position="274"/>
    </location>
</feature>
<evidence type="ECO:0000313" key="9">
    <source>
        <dbReference type="Proteomes" id="UP001321760"/>
    </source>
</evidence>
<name>A0AAV9GFX2_9PEZI</name>
<feature type="region of interest" description="Disordered" evidence="5">
    <location>
        <begin position="141"/>
        <end position="160"/>
    </location>
</feature>
<dbReference type="EMBL" id="MU865954">
    <property type="protein sequence ID" value="KAK4446772.1"/>
    <property type="molecule type" value="Genomic_DNA"/>
</dbReference>
<dbReference type="InterPro" id="IPR051694">
    <property type="entry name" value="Immunoregulatory_rcpt-like"/>
</dbReference>
<feature type="transmembrane region" description="Helical" evidence="6">
    <location>
        <begin position="180"/>
        <end position="201"/>
    </location>
</feature>
<keyword evidence="3 6" id="KW-1133">Transmembrane helix</keyword>
<reference evidence="8" key="1">
    <citation type="journal article" date="2023" name="Mol. Phylogenet. Evol.">
        <title>Genome-scale phylogeny and comparative genomics of the fungal order Sordariales.</title>
        <authorList>
            <person name="Hensen N."/>
            <person name="Bonometti L."/>
            <person name="Westerberg I."/>
            <person name="Brannstrom I.O."/>
            <person name="Guillou S."/>
            <person name="Cros-Aarteil S."/>
            <person name="Calhoun S."/>
            <person name="Haridas S."/>
            <person name="Kuo A."/>
            <person name="Mondo S."/>
            <person name="Pangilinan J."/>
            <person name="Riley R."/>
            <person name="LaButti K."/>
            <person name="Andreopoulos B."/>
            <person name="Lipzen A."/>
            <person name="Chen C."/>
            <person name="Yan M."/>
            <person name="Daum C."/>
            <person name="Ng V."/>
            <person name="Clum A."/>
            <person name="Steindorff A."/>
            <person name="Ohm R.A."/>
            <person name="Martin F."/>
            <person name="Silar P."/>
            <person name="Natvig D.O."/>
            <person name="Lalanne C."/>
            <person name="Gautier V."/>
            <person name="Ament-Velasquez S.L."/>
            <person name="Kruys A."/>
            <person name="Hutchinson M.I."/>
            <person name="Powell A.J."/>
            <person name="Barry K."/>
            <person name="Miller A.N."/>
            <person name="Grigoriev I.V."/>
            <person name="Debuchy R."/>
            <person name="Gladieux P."/>
            <person name="Hiltunen Thoren M."/>
            <person name="Johannesson H."/>
        </authorList>
    </citation>
    <scope>NUCLEOTIDE SEQUENCE</scope>
    <source>
        <strain evidence="8">PSN243</strain>
    </source>
</reference>
<feature type="compositionally biased region" description="Polar residues" evidence="5">
    <location>
        <begin position="238"/>
        <end position="252"/>
    </location>
</feature>
<organism evidence="8 9">
    <name type="scientific">Podospora aff. communis PSN243</name>
    <dbReference type="NCBI Taxonomy" id="3040156"/>
    <lineage>
        <taxon>Eukaryota</taxon>
        <taxon>Fungi</taxon>
        <taxon>Dikarya</taxon>
        <taxon>Ascomycota</taxon>
        <taxon>Pezizomycotina</taxon>
        <taxon>Sordariomycetes</taxon>
        <taxon>Sordariomycetidae</taxon>
        <taxon>Sordariales</taxon>
        <taxon>Podosporaceae</taxon>
        <taxon>Podospora</taxon>
    </lineage>
</organism>
<keyword evidence="4 6" id="KW-0472">Membrane</keyword>
<comment type="caution">
    <text evidence="8">The sequence shown here is derived from an EMBL/GenBank/DDBJ whole genome shotgun (WGS) entry which is preliminary data.</text>
</comment>
<dbReference type="GO" id="GO:0071944">
    <property type="term" value="C:cell periphery"/>
    <property type="evidence" value="ECO:0007669"/>
    <property type="project" value="UniProtKB-ARBA"/>
</dbReference>
<dbReference type="GO" id="GO:0016020">
    <property type="term" value="C:membrane"/>
    <property type="evidence" value="ECO:0007669"/>
    <property type="project" value="UniProtKB-SubCell"/>
</dbReference>
<evidence type="ECO:0000256" key="7">
    <source>
        <dbReference type="SAM" id="SignalP"/>
    </source>
</evidence>
<protein>
    <recommendedName>
        <fullName evidence="10">Mid2 domain-containing protein</fullName>
    </recommendedName>
</protein>
<keyword evidence="2 6" id="KW-0812">Transmembrane</keyword>
<evidence type="ECO:0000256" key="5">
    <source>
        <dbReference type="SAM" id="MobiDB-lite"/>
    </source>
</evidence>
<dbReference type="AlphaFoldDB" id="A0AAV9GFX2"/>
<proteinExistence type="predicted"/>
<evidence type="ECO:0000313" key="8">
    <source>
        <dbReference type="EMBL" id="KAK4446772.1"/>
    </source>
</evidence>
<dbReference type="PANTHER" id="PTHR15549">
    <property type="entry name" value="PAIRED IMMUNOGLOBULIN-LIKE TYPE 2 RECEPTOR"/>
    <property type="match status" value="1"/>
</dbReference>
<feature type="region of interest" description="Disordered" evidence="5">
    <location>
        <begin position="208"/>
        <end position="274"/>
    </location>
</feature>
<accession>A0AAV9GFX2</accession>
<gene>
    <name evidence="8" type="ORF">QBC34DRAFT_145161</name>
</gene>
<evidence type="ECO:0000256" key="2">
    <source>
        <dbReference type="ARBA" id="ARBA00022692"/>
    </source>
</evidence>
<reference evidence="8" key="2">
    <citation type="submission" date="2023-05" db="EMBL/GenBank/DDBJ databases">
        <authorList>
            <consortium name="Lawrence Berkeley National Laboratory"/>
            <person name="Steindorff A."/>
            <person name="Hensen N."/>
            <person name="Bonometti L."/>
            <person name="Westerberg I."/>
            <person name="Brannstrom I.O."/>
            <person name="Guillou S."/>
            <person name="Cros-Aarteil S."/>
            <person name="Calhoun S."/>
            <person name="Haridas S."/>
            <person name="Kuo A."/>
            <person name="Mondo S."/>
            <person name="Pangilinan J."/>
            <person name="Riley R."/>
            <person name="Labutti K."/>
            <person name="Andreopoulos B."/>
            <person name="Lipzen A."/>
            <person name="Chen C."/>
            <person name="Yanf M."/>
            <person name="Daum C."/>
            <person name="Ng V."/>
            <person name="Clum A."/>
            <person name="Ohm R."/>
            <person name="Martin F."/>
            <person name="Silar P."/>
            <person name="Natvig D."/>
            <person name="Lalanne C."/>
            <person name="Gautier V."/>
            <person name="Ament-Velasquez S.L."/>
            <person name="Kruys A."/>
            <person name="Hutchinson M.I."/>
            <person name="Powell A.J."/>
            <person name="Barry K."/>
            <person name="Miller A.N."/>
            <person name="Grigoriev I.V."/>
            <person name="Debuchy R."/>
            <person name="Gladieux P."/>
            <person name="Thoren M.H."/>
            <person name="Johannesson H."/>
        </authorList>
    </citation>
    <scope>NUCLEOTIDE SEQUENCE</scope>
    <source>
        <strain evidence="8">PSN243</strain>
    </source>
</reference>
<keyword evidence="7" id="KW-0732">Signal</keyword>
<evidence type="ECO:0000256" key="4">
    <source>
        <dbReference type="ARBA" id="ARBA00023136"/>
    </source>
</evidence>
<sequence>MRIFTVLATAGLAVSTAAKITFINPPQFTRQIKATEHDVWVTGQTIDLRWSQPDKGKKMSVVLYQMNSTMAANYNGQFPGQDPPFEFITHDQIDATFFRWIVGTTKDLRVSNQFVLAVWVEGTVVTDSATDIFNITSAATVPESTSSATTGSGSSQTSPIATPLVTAESSSQGLSAGASAGIGVGAAIGAIALAVGAWFLIRRRRREGPAPPAPEYREPETIPHGGHATGQLEKVTYYHQSPSPNYTPSVAHSTELGVQNRAEMAPGGTRHELS</sequence>
<evidence type="ECO:0000256" key="6">
    <source>
        <dbReference type="SAM" id="Phobius"/>
    </source>
</evidence>
<evidence type="ECO:0000256" key="3">
    <source>
        <dbReference type="ARBA" id="ARBA00022989"/>
    </source>
</evidence>